<dbReference type="RefSeq" id="WP_241714312.1">
    <property type="nucleotide sequence ID" value="NZ_JALBUF010000006.1"/>
</dbReference>
<evidence type="ECO:0000313" key="4">
    <source>
        <dbReference type="Proteomes" id="UP001139263"/>
    </source>
</evidence>
<sequence length="325" mass="35162">MKREVRVEDAVGMVLAHDLTQIIPGQYKGRLFKKGHVVLEQDIVSLLSIGKEHIFVLSLDPGEVHEDDAANRMAKSIMHDSLLFTEPHEGKVNVKAAHDGLFVLDVPALQQINEIGDVVVVTKRTFTPVKEGATLAGLRAVPLIIAEEKLTAYEEILLSRNPLMRVVPFASMKVGVVTTGSEVFKGRIEDRFGPIVKEKILAYHAQWLGQQIVDDQTEAIVRAIQSFIAEGADMVLVTGGMSVDPDDRSPGAIAQVATEVVSYGMPMLPGSMSMLAYAGDVVLMGLPGCVIYDAQTAFDHLLPRVLAGFHLTRADIAALGHGGLL</sequence>
<dbReference type="EMBL" id="JALBUF010000006">
    <property type="protein sequence ID" value="MCI0183701.1"/>
    <property type="molecule type" value="Genomic_DNA"/>
</dbReference>
<name>A0A9X2AF49_9BACL</name>
<feature type="domain" description="MoaB/Mog" evidence="2">
    <location>
        <begin position="175"/>
        <end position="308"/>
    </location>
</feature>
<evidence type="ECO:0000256" key="1">
    <source>
        <dbReference type="RuleBase" id="RU365090"/>
    </source>
</evidence>
<dbReference type="SMART" id="SM00852">
    <property type="entry name" value="MoCF_biosynth"/>
    <property type="match status" value="1"/>
</dbReference>
<dbReference type="InterPro" id="IPR038987">
    <property type="entry name" value="MoeA-like"/>
</dbReference>
<dbReference type="PANTHER" id="PTHR10192">
    <property type="entry name" value="MOLYBDOPTERIN BIOSYNTHESIS PROTEIN"/>
    <property type="match status" value="1"/>
</dbReference>
<keyword evidence="1" id="KW-0808">Transferase</keyword>
<dbReference type="Proteomes" id="UP001139263">
    <property type="component" value="Unassembled WGS sequence"/>
</dbReference>
<dbReference type="GO" id="GO:0006777">
    <property type="term" value="P:Mo-molybdopterin cofactor biosynthetic process"/>
    <property type="evidence" value="ECO:0007669"/>
    <property type="project" value="UniProtKB-UniRule"/>
</dbReference>
<evidence type="ECO:0000313" key="3">
    <source>
        <dbReference type="EMBL" id="MCI0183701.1"/>
    </source>
</evidence>
<comment type="similarity">
    <text evidence="1">Belongs to the MoeA family.</text>
</comment>
<comment type="pathway">
    <text evidence="1">Cofactor biosynthesis; molybdopterin biosynthesis.</text>
</comment>
<dbReference type="InterPro" id="IPR001453">
    <property type="entry name" value="MoaB/Mog_dom"/>
</dbReference>
<protein>
    <recommendedName>
        <fullName evidence="1">Molybdopterin molybdenumtransferase</fullName>
        <ecNumber evidence="1">2.10.1.1</ecNumber>
    </recommendedName>
</protein>
<dbReference type="GO" id="GO:0005829">
    <property type="term" value="C:cytosol"/>
    <property type="evidence" value="ECO:0007669"/>
    <property type="project" value="TreeGrafter"/>
</dbReference>
<keyword evidence="1" id="KW-0501">Molybdenum cofactor biosynthesis</keyword>
<comment type="caution">
    <text evidence="3">The sequence shown here is derived from an EMBL/GenBank/DDBJ whole genome shotgun (WGS) entry which is preliminary data.</text>
</comment>
<dbReference type="EC" id="2.10.1.1" evidence="1"/>
<keyword evidence="1" id="KW-0500">Molybdenum</keyword>
<accession>A0A9X2AF49</accession>
<dbReference type="GO" id="GO:0046872">
    <property type="term" value="F:metal ion binding"/>
    <property type="evidence" value="ECO:0007669"/>
    <property type="project" value="UniProtKB-UniRule"/>
</dbReference>
<dbReference type="SUPFAM" id="SSF53218">
    <property type="entry name" value="Molybdenum cofactor biosynthesis proteins"/>
    <property type="match status" value="1"/>
</dbReference>
<dbReference type="Gene3D" id="3.40.980.10">
    <property type="entry name" value="MoaB/Mog-like domain"/>
    <property type="match status" value="1"/>
</dbReference>
<dbReference type="AlphaFoldDB" id="A0A9X2AF49"/>
<comment type="cofactor">
    <cofactor evidence="1">
        <name>Mg(2+)</name>
        <dbReference type="ChEBI" id="CHEBI:18420"/>
    </cofactor>
</comment>
<comment type="catalytic activity">
    <reaction evidence="1">
        <text>adenylyl-molybdopterin + molybdate = Mo-molybdopterin + AMP + H(+)</text>
        <dbReference type="Rhea" id="RHEA:35047"/>
        <dbReference type="ChEBI" id="CHEBI:15378"/>
        <dbReference type="ChEBI" id="CHEBI:36264"/>
        <dbReference type="ChEBI" id="CHEBI:62727"/>
        <dbReference type="ChEBI" id="CHEBI:71302"/>
        <dbReference type="ChEBI" id="CHEBI:456215"/>
    </reaction>
</comment>
<keyword evidence="4" id="KW-1185">Reference proteome</keyword>
<keyword evidence="1" id="KW-0460">Magnesium</keyword>
<dbReference type="PANTHER" id="PTHR10192:SF28">
    <property type="entry name" value="MOLYBDOPTERIN MOLYBDENUMTRANSFERASE"/>
    <property type="match status" value="1"/>
</dbReference>
<keyword evidence="1" id="KW-0479">Metal-binding</keyword>
<dbReference type="InterPro" id="IPR036425">
    <property type="entry name" value="MoaB/Mog-like_dom_sf"/>
</dbReference>
<comment type="function">
    <text evidence="1">Catalyzes the insertion of molybdate into adenylated molybdopterin with the concomitant release of AMP.</text>
</comment>
<proteinExistence type="inferred from homology"/>
<dbReference type="Pfam" id="PF00994">
    <property type="entry name" value="MoCF_biosynth"/>
    <property type="match status" value="1"/>
</dbReference>
<evidence type="ECO:0000259" key="2">
    <source>
        <dbReference type="SMART" id="SM00852"/>
    </source>
</evidence>
<gene>
    <name evidence="3" type="ORF">MM817_01992</name>
</gene>
<dbReference type="CDD" id="cd03522">
    <property type="entry name" value="MoeA_like"/>
    <property type="match status" value="1"/>
</dbReference>
<organism evidence="3 4">
    <name type="scientific">Sulfoacidibacillus ferrooxidans</name>
    <dbReference type="NCBI Taxonomy" id="2005001"/>
    <lineage>
        <taxon>Bacteria</taxon>
        <taxon>Bacillati</taxon>
        <taxon>Bacillota</taxon>
        <taxon>Bacilli</taxon>
        <taxon>Bacillales</taxon>
        <taxon>Alicyclobacillaceae</taxon>
        <taxon>Sulfoacidibacillus</taxon>
    </lineage>
</organism>
<reference evidence="3" key="1">
    <citation type="submission" date="2022-03" db="EMBL/GenBank/DDBJ databases">
        <title>Draft Genome Sequence of Firmicute Strain S0AB, a Heterotrophic Iron/Sulfur-Oxidizing Extreme Acidophile.</title>
        <authorList>
            <person name="Vergara E."/>
            <person name="Pakostova E."/>
            <person name="Johnson D.B."/>
            <person name="Holmes D.S."/>
        </authorList>
    </citation>
    <scope>NUCLEOTIDE SEQUENCE</scope>
    <source>
        <strain evidence="3">S0AB</strain>
    </source>
</reference>
<dbReference type="GO" id="GO:0061599">
    <property type="term" value="F:molybdopterin molybdotransferase activity"/>
    <property type="evidence" value="ECO:0007669"/>
    <property type="project" value="UniProtKB-UniRule"/>
</dbReference>